<evidence type="ECO:0000256" key="1">
    <source>
        <dbReference type="ARBA" id="ARBA00005417"/>
    </source>
</evidence>
<dbReference type="InterPro" id="IPR003593">
    <property type="entry name" value="AAA+_ATPase"/>
</dbReference>
<protein>
    <submittedName>
        <fullName evidence="6">ABC-2 type transport system ATP-binding protein</fullName>
    </submittedName>
</protein>
<dbReference type="EMBL" id="JAUSUR010000005">
    <property type="protein sequence ID" value="MDQ0362130.1"/>
    <property type="molecule type" value="Genomic_DNA"/>
</dbReference>
<dbReference type="InterPro" id="IPR050763">
    <property type="entry name" value="ABC_transporter_ATP-binding"/>
</dbReference>
<dbReference type="SMART" id="SM00382">
    <property type="entry name" value="AAA"/>
    <property type="match status" value="1"/>
</dbReference>
<dbReference type="GO" id="GO:0005524">
    <property type="term" value="F:ATP binding"/>
    <property type="evidence" value="ECO:0007669"/>
    <property type="project" value="UniProtKB-KW"/>
</dbReference>
<dbReference type="Proteomes" id="UP001230220">
    <property type="component" value="Unassembled WGS sequence"/>
</dbReference>
<dbReference type="Gene3D" id="3.40.50.300">
    <property type="entry name" value="P-loop containing nucleotide triphosphate hydrolases"/>
    <property type="match status" value="1"/>
</dbReference>
<name>A0ABU0E5Q4_9FIRM</name>
<comment type="similarity">
    <text evidence="1">Belongs to the ABC transporter superfamily.</text>
</comment>
<evidence type="ECO:0000256" key="3">
    <source>
        <dbReference type="ARBA" id="ARBA00022741"/>
    </source>
</evidence>
<proteinExistence type="inferred from homology"/>
<evidence type="ECO:0000313" key="6">
    <source>
        <dbReference type="EMBL" id="MDQ0362130.1"/>
    </source>
</evidence>
<comment type="caution">
    <text evidence="6">The sequence shown here is derived from an EMBL/GenBank/DDBJ whole genome shotgun (WGS) entry which is preliminary data.</text>
</comment>
<evidence type="ECO:0000256" key="2">
    <source>
        <dbReference type="ARBA" id="ARBA00022448"/>
    </source>
</evidence>
<keyword evidence="2" id="KW-0813">Transport</keyword>
<dbReference type="SUPFAM" id="SSF52540">
    <property type="entry name" value="P-loop containing nucleoside triphosphate hydrolases"/>
    <property type="match status" value="1"/>
</dbReference>
<dbReference type="PROSITE" id="PS50893">
    <property type="entry name" value="ABC_TRANSPORTER_2"/>
    <property type="match status" value="1"/>
</dbReference>
<dbReference type="PANTHER" id="PTHR42711:SF5">
    <property type="entry name" value="ABC TRANSPORTER ATP-BINDING PROTEIN NATA"/>
    <property type="match status" value="1"/>
</dbReference>
<dbReference type="InterPro" id="IPR027417">
    <property type="entry name" value="P-loop_NTPase"/>
</dbReference>
<keyword evidence="3" id="KW-0547">Nucleotide-binding</keyword>
<keyword evidence="7" id="KW-1185">Reference proteome</keyword>
<feature type="domain" description="ABC transporter" evidence="5">
    <location>
        <begin position="4"/>
        <end position="236"/>
    </location>
</feature>
<organism evidence="6 7">
    <name type="scientific">Breznakia pachnodae</name>
    <dbReference type="NCBI Taxonomy" id="265178"/>
    <lineage>
        <taxon>Bacteria</taxon>
        <taxon>Bacillati</taxon>
        <taxon>Bacillota</taxon>
        <taxon>Erysipelotrichia</taxon>
        <taxon>Erysipelotrichales</taxon>
        <taxon>Erysipelotrichaceae</taxon>
        <taxon>Breznakia</taxon>
    </lineage>
</organism>
<reference evidence="6 7" key="1">
    <citation type="submission" date="2023-07" db="EMBL/GenBank/DDBJ databases">
        <title>Genomic Encyclopedia of Type Strains, Phase IV (KMG-IV): sequencing the most valuable type-strain genomes for metagenomic binning, comparative biology and taxonomic classification.</title>
        <authorList>
            <person name="Goeker M."/>
        </authorList>
    </citation>
    <scope>NUCLEOTIDE SEQUENCE [LARGE SCALE GENOMIC DNA]</scope>
    <source>
        <strain evidence="6 7">DSM 16784</strain>
    </source>
</reference>
<gene>
    <name evidence="6" type="ORF">J2S15_002883</name>
</gene>
<dbReference type="RefSeq" id="WP_307409462.1">
    <property type="nucleotide sequence ID" value="NZ_JAUSUR010000005.1"/>
</dbReference>
<dbReference type="Pfam" id="PF00005">
    <property type="entry name" value="ABC_tran"/>
    <property type="match status" value="1"/>
</dbReference>
<evidence type="ECO:0000256" key="4">
    <source>
        <dbReference type="ARBA" id="ARBA00022840"/>
    </source>
</evidence>
<keyword evidence="4 6" id="KW-0067">ATP-binding</keyword>
<sequence>MNAITIKNLSKTYPTGKEAVKDVSFDIREGEIFGFLGPNGAGKTTAVKLLTGLLAPTTGSCEVYNIDSTLHADQVHKISGVVTEHSQMYDHMSGLQNLVFYSTLFGATKSEGEKHAIELLTQLELLDAKDQKLATYSTGMRQRLSLARAMIHNPKVLFLDEPTSGLDPESILSVNNMIKDLAKRNGVTIFLCTHQLRYAQELCTSYGLIDEGSMFATGTLDKLRDQVYSGIIVNIKTDYMPASIDARKEDDMSYTFKAESEEVIPAIIKEIVNHGGNIYHVSIRELSLEEIYFALLETDRKERGEYHG</sequence>
<evidence type="ECO:0000313" key="7">
    <source>
        <dbReference type="Proteomes" id="UP001230220"/>
    </source>
</evidence>
<evidence type="ECO:0000259" key="5">
    <source>
        <dbReference type="PROSITE" id="PS50893"/>
    </source>
</evidence>
<dbReference type="InterPro" id="IPR003439">
    <property type="entry name" value="ABC_transporter-like_ATP-bd"/>
</dbReference>
<accession>A0ABU0E5Q4</accession>
<dbReference type="PANTHER" id="PTHR42711">
    <property type="entry name" value="ABC TRANSPORTER ATP-BINDING PROTEIN"/>
    <property type="match status" value="1"/>
</dbReference>